<reference evidence="2 3" key="1">
    <citation type="submission" date="2019-06" db="EMBL/GenBank/DDBJ databases">
        <title>Sequencing the genomes of 1000 actinobacteria strains.</title>
        <authorList>
            <person name="Klenk H.-P."/>
        </authorList>
    </citation>
    <scope>NUCLEOTIDE SEQUENCE [LARGE SCALE GENOMIC DNA]</scope>
    <source>
        <strain evidence="2 3">DSM 44819</strain>
    </source>
</reference>
<dbReference type="Proteomes" id="UP000315983">
    <property type="component" value="Unassembled WGS sequence"/>
</dbReference>
<sequence length="99" mass="10831">MQPEVHQFLDHARAFEQQMRDAQTDLEKAVVTGRSHDRTVTVLAGGLGKVLAVRVNPSVFDDRDAQALQNAITEAIRAAADKASKLAEQKMGPIEVTLH</sequence>
<comment type="caution">
    <text evidence="2">The sequence shown here is derived from an EMBL/GenBank/DDBJ whole genome shotgun (WGS) entry which is preliminary data.</text>
</comment>
<evidence type="ECO:0000313" key="3">
    <source>
        <dbReference type="Proteomes" id="UP000315983"/>
    </source>
</evidence>
<dbReference type="NCBIfam" id="TIGR00103">
    <property type="entry name" value="DNA_YbaB_EbfC"/>
    <property type="match status" value="1"/>
</dbReference>
<evidence type="ECO:0000313" key="4">
    <source>
        <dbReference type="Proteomes" id="UP000677457"/>
    </source>
</evidence>
<organism evidence="2 3">
    <name type="scientific">Salinispora arenicola</name>
    <dbReference type="NCBI Taxonomy" id="168697"/>
    <lineage>
        <taxon>Bacteria</taxon>
        <taxon>Bacillati</taxon>
        <taxon>Actinomycetota</taxon>
        <taxon>Actinomycetes</taxon>
        <taxon>Micromonosporales</taxon>
        <taxon>Micromonosporaceae</taxon>
        <taxon>Salinispora</taxon>
    </lineage>
</organism>
<keyword evidence="4" id="KW-1185">Reference proteome</keyword>
<dbReference type="EMBL" id="VFOL01000001">
    <property type="protein sequence ID" value="TQL36472.1"/>
    <property type="molecule type" value="Genomic_DNA"/>
</dbReference>
<dbReference type="Pfam" id="PF02575">
    <property type="entry name" value="YbaB_DNA_bd"/>
    <property type="match status" value="1"/>
</dbReference>
<dbReference type="InterPro" id="IPR004401">
    <property type="entry name" value="YbaB/EbfC"/>
</dbReference>
<name>A0A542XKT8_SALAC</name>
<dbReference type="AlphaFoldDB" id="A0A542XKT8"/>
<dbReference type="EMBL" id="BOQM01000039">
    <property type="protein sequence ID" value="GIM87382.1"/>
    <property type="molecule type" value="Genomic_DNA"/>
</dbReference>
<evidence type="ECO:0000313" key="1">
    <source>
        <dbReference type="EMBL" id="GIM87382.1"/>
    </source>
</evidence>
<dbReference type="InterPro" id="IPR036894">
    <property type="entry name" value="YbaB-like_sf"/>
</dbReference>
<evidence type="ECO:0000313" key="2">
    <source>
        <dbReference type="EMBL" id="TQL36472.1"/>
    </source>
</evidence>
<protein>
    <submittedName>
        <fullName evidence="1">Nucleoid-associated protein Cgl0243/cg0297</fullName>
    </submittedName>
</protein>
<dbReference type="Gene3D" id="3.30.1310.10">
    <property type="entry name" value="Nucleoid-associated protein YbaB-like domain"/>
    <property type="match status" value="1"/>
</dbReference>
<dbReference type="GeneID" id="93770863"/>
<dbReference type="PIRSF" id="PIRSF004555">
    <property type="entry name" value="UCP004555"/>
    <property type="match status" value="1"/>
</dbReference>
<dbReference type="RefSeq" id="WP_016814106.1">
    <property type="nucleotide sequence ID" value="NZ_BOQM01000039.1"/>
</dbReference>
<accession>A0A542XKT8</accession>
<proteinExistence type="predicted"/>
<reference evidence="1 4" key="2">
    <citation type="submission" date="2021-03" db="EMBL/GenBank/DDBJ databases">
        <title>Whole genome shotgun sequence of Salinispora arenicola NBRC 105043.</title>
        <authorList>
            <person name="Komaki H."/>
            <person name="Tamura T."/>
        </authorList>
    </citation>
    <scope>NUCLEOTIDE SEQUENCE [LARGE SCALE GENOMIC DNA]</scope>
    <source>
        <strain evidence="1 4">NBRC 105043</strain>
    </source>
</reference>
<dbReference type="SUPFAM" id="SSF82607">
    <property type="entry name" value="YbaB-like"/>
    <property type="match status" value="1"/>
</dbReference>
<gene>
    <name evidence="2" type="ORF">FB564_1569</name>
    <name evidence="1" type="ORF">Sar04_41180</name>
</gene>
<dbReference type="Proteomes" id="UP000677457">
    <property type="component" value="Unassembled WGS sequence"/>
</dbReference>
<dbReference type="GO" id="GO:0003677">
    <property type="term" value="F:DNA binding"/>
    <property type="evidence" value="ECO:0007669"/>
    <property type="project" value="InterPro"/>
</dbReference>